<dbReference type="GO" id="GO:0012505">
    <property type="term" value="C:endomembrane system"/>
    <property type="evidence" value="ECO:0007669"/>
    <property type="project" value="UniProtKB-SubCell"/>
</dbReference>
<evidence type="ECO:0000256" key="8">
    <source>
        <dbReference type="ARBA" id="ARBA00023136"/>
    </source>
</evidence>
<keyword evidence="4 10" id="KW-0328">Glycosyltransferase</keyword>
<feature type="transmembrane region" description="Helical" evidence="10">
    <location>
        <begin position="400"/>
        <end position="418"/>
    </location>
</feature>
<dbReference type="EC" id="2.4.1.-" evidence="10"/>
<dbReference type="InterPro" id="IPR032421">
    <property type="entry name" value="PMT_4TMC"/>
</dbReference>
<evidence type="ECO:0000256" key="10">
    <source>
        <dbReference type="RuleBase" id="RU367007"/>
    </source>
</evidence>
<dbReference type="Pfam" id="PF02366">
    <property type="entry name" value="PMT"/>
    <property type="match status" value="1"/>
</dbReference>
<comment type="pathway">
    <text evidence="2 10">Protein modification; protein glycosylation.</text>
</comment>
<comment type="similarity">
    <text evidence="3 10">Belongs to the glycosyltransferase 39 family.</text>
</comment>
<dbReference type="PANTHER" id="PTHR10050:SF46">
    <property type="entry name" value="PROTEIN O-MANNOSYL-TRANSFERASE 2"/>
    <property type="match status" value="1"/>
</dbReference>
<gene>
    <name evidence="13" type="ORF">G7067_04955</name>
</gene>
<name>A0A6G8FLV8_9MICO</name>
<evidence type="ECO:0000256" key="6">
    <source>
        <dbReference type="ARBA" id="ARBA00022692"/>
    </source>
</evidence>
<feature type="transmembrane region" description="Helical" evidence="10">
    <location>
        <begin position="207"/>
        <end position="238"/>
    </location>
</feature>
<evidence type="ECO:0000256" key="1">
    <source>
        <dbReference type="ARBA" id="ARBA00004127"/>
    </source>
</evidence>
<dbReference type="InterPro" id="IPR003342">
    <property type="entry name" value="ArnT-like_N"/>
</dbReference>
<dbReference type="PANTHER" id="PTHR10050">
    <property type="entry name" value="DOLICHYL-PHOSPHATE-MANNOSE--PROTEIN MANNOSYLTRANSFERASE"/>
    <property type="match status" value="1"/>
</dbReference>
<protein>
    <recommendedName>
        <fullName evidence="9 10">Polyprenol-phosphate-mannose--protein mannosyltransferase</fullName>
        <ecNumber evidence="10">2.4.1.-</ecNumber>
    </recommendedName>
</protein>
<reference evidence="13 14" key="1">
    <citation type="submission" date="2020-03" db="EMBL/GenBank/DDBJ databases">
        <title>Leucobacter sp. nov., isolated from beetles.</title>
        <authorList>
            <person name="Hyun D.-W."/>
            <person name="Bae J.-W."/>
        </authorList>
    </citation>
    <scope>NUCLEOTIDE SEQUENCE [LARGE SCALE GENOMIC DNA]</scope>
    <source>
        <strain evidence="13 14">HDW9B</strain>
    </source>
</reference>
<evidence type="ECO:0000256" key="2">
    <source>
        <dbReference type="ARBA" id="ARBA00004922"/>
    </source>
</evidence>
<dbReference type="AlphaFoldDB" id="A0A6G8FLV8"/>
<evidence type="ECO:0000259" key="11">
    <source>
        <dbReference type="Pfam" id="PF02366"/>
    </source>
</evidence>
<keyword evidence="5 10" id="KW-0808">Transferase</keyword>
<dbReference type="Pfam" id="PF16192">
    <property type="entry name" value="PMT_4TMC"/>
    <property type="match status" value="1"/>
</dbReference>
<feature type="domain" description="ArnT-like N-terminal" evidence="11">
    <location>
        <begin position="4"/>
        <end position="156"/>
    </location>
</feature>
<feature type="transmembrane region" description="Helical" evidence="10">
    <location>
        <begin position="85"/>
        <end position="106"/>
    </location>
</feature>
<dbReference type="GO" id="GO:0004169">
    <property type="term" value="F:dolichyl-phosphate-mannose-protein mannosyltransferase activity"/>
    <property type="evidence" value="ECO:0007669"/>
    <property type="project" value="UniProtKB-UniRule"/>
</dbReference>
<dbReference type="KEGG" id="lins:G7067_04955"/>
<organism evidence="13 14">
    <name type="scientific">Leucobacter insecticola</name>
    <dbReference type="NCBI Taxonomy" id="2714934"/>
    <lineage>
        <taxon>Bacteria</taxon>
        <taxon>Bacillati</taxon>
        <taxon>Actinomycetota</taxon>
        <taxon>Actinomycetes</taxon>
        <taxon>Micrococcales</taxon>
        <taxon>Microbacteriaceae</taxon>
        <taxon>Leucobacter</taxon>
    </lineage>
</organism>
<feature type="transmembrane region" description="Helical" evidence="10">
    <location>
        <begin position="356"/>
        <end position="373"/>
    </location>
</feature>
<proteinExistence type="inferred from homology"/>
<keyword evidence="14" id="KW-1185">Reference proteome</keyword>
<sequence>MLGIAAVLRFWALGRPDSLVFDELYYVRDAISQLAHGFPTVWPDDDPAFRDPAAFTAEASYAVHPPLGKWLIGLGVLLFGPDNGWGWRSAVALAGVATVGITMRLGWLMSRSMLVACTAGLLLAIDGVHIVLTRVALLDGFLALAVTLGALCVWRDQEGLRSISPARQPVLARQPVGNGDSEPAELPAPAELPVPADALAITWNRPWLLAAGVTFGAAASIKWSGLYPLAFFLIFIAVRDLILRRRELRWPGALRQSLAQALITAVITLPTALATYLASWAGWIASPDAWGRESDVPWIASLWEYHADMLAWHSTLSAAHPYQAHPITWPLGLRPTAMYEEGEGVISGISPLPNLLVTWGGVAALCMLAWLVLHEMVADRRLRIAAPEFVASGPVESHPLMFASAFVLTGYLAGWLPWLLTVSRSAVFQFYAVVLTPFSALALALVIGMLWGIPSGSQGTLRPGFHLSRDPEALLSRRLTVAIFMVFAVVIAVLFFPVWSGMPVAEWFWRAHMWLPGWS</sequence>
<dbReference type="GO" id="GO:0005886">
    <property type="term" value="C:plasma membrane"/>
    <property type="evidence" value="ECO:0007669"/>
    <property type="project" value="UniProtKB-SubCell"/>
</dbReference>
<evidence type="ECO:0000313" key="14">
    <source>
        <dbReference type="Proteomes" id="UP000501387"/>
    </source>
</evidence>
<dbReference type="EMBL" id="CP049934">
    <property type="protein sequence ID" value="QIM17331.1"/>
    <property type="molecule type" value="Genomic_DNA"/>
</dbReference>
<keyword evidence="8 10" id="KW-0472">Membrane</keyword>
<keyword evidence="6 10" id="KW-0812">Transmembrane</keyword>
<evidence type="ECO:0000313" key="13">
    <source>
        <dbReference type="EMBL" id="QIM17331.1"/>
    </source>
</evidence>
<evidence type="ECO:0000256" key="3">
    <source>
        <dbReference type="ARBA" id="ARBA00007222"/>
    </source>
</evidence>
<feature type="transmembrane region" description="Helical" evidence="10">
    <location>
        <begin position="479"/>
        <end position="499"/>
    </location>
</feature>
<keyword evidence="10" id="KW-1003">Cell membrane</keyword>
<dbReference type="UniPathway" id="UPA00378"/>
<comment type="function">
    <text evidence="10">Protein O-mannosyltransferase that catalyzes the transfer of a single mannose residue from a polyprenol phospho-mannosyl lipidic donor to the hydroxyl group of selected serine and threonine residues in acceptor proteins.</text>
</comment>
<evidence type="ECO:0000256" key="9">
    <source>
        <dbReference type="ARBA" id="ARBA00093617"/>
    </source>
</evidence>
<evidence type="ECO:0000256" key="4">
    <source>
        <dbReference type="ARBA" id="ARBA00022676"/>
    </source>
</evidence>
<dbReference type="InterPro" id="IPR027005">
    <property type="entry name" value="PMT-like"/>
</dbReference>
<accession>A0A6G8FLV8</accession>
<feature type="domain" description="Protein O-mannosyl-transferase C-terminal four TM" evidence="12">
    <location>
        <begin position="300"/>
        <end position="518"/>
    </location>
</feature>
<evidence type="ECO:0000259" key="12">
    <source>
        <dbReference type="Pfam" id="PF16192"/>
    </source>
</evidence>
<feature type="transmembrane region" description="Helical" evidence="10">
    <location>
        <begin position="430"/>
        <end position="453"/>
    </location>
</feature>
<evidence type="ECO:0000256" key="7">
    <source>
        <dbReference type="ARBA" id="ARBA00022989"/>
    </source>
</evidence>
<keyword evidence="7 10" id="KW-1133">Transmembrane helix</keyword>
<feature type="transmembrane region" description="Helical" evidence="10">
    <location>
        <begin position="113"/>
        <end position="132"/>
    </location>
</feature>
<evidence type="ECO:0000256" key="5">
    <source>
        <dbReference type="ARBA" id="ARBA00022679"/>
    </source>
</evidence>
<comment type="subcellular location">
    <subcellularLocation>
        <location evidence="10">Cell membrane</location>
    </subcellularLocation>
    <subcellularLocation>
        <location evidence="1">Endomembrane system</location>
        <topology evidence="1">Multi-pass membrane protein</topology>
    </subcellularLocation>
</comment>
<dbReference type="Proteomes" id="UP000501387">
    <property type="component" value="Chromosome"/>
</dbReference>
<feature type="transmembrane region" description="Helical" evidence="10">
    <location>
        <begin position="258"/>
        <end position="278"/>
    </location>
</feature>